<gene>
    <name evidence="2" type="ORF">ENF18_01005</name>
</gene>
<evidence type="ECO:0000313" key="2">
    <source>
        <dbReference type="EMBL" id="HDI82353.1"/>
    </source>
</evidence>
<reference evidence="2" key="1">
    <citation type="journal article" date="2020" name="mSystems">
        <title>Genome- and Community-Level Interaction Insights into Carbon Utilization and Element Cycling Functions of Hydrothermarchaeota in Hydrothermal Sediment.</title>
        <authorList>
            <person name="Zhou Z."/>
            <person name="Liu Y."/>
            <person name="Xu W."/>
            <person name="Pan J."/>
            <person name="Luo Z.H."/>
            <person name="Li M."/>
        </authorList>
    </citation>
    <scope>NUCLEOTIDE SEQUENCE [LARGE SCALE GENOMIC DNA]</scope>
    <source>
        <strain evidence="2">HyVt-102</strain>
    </source>
</reference>
<keyword evidence="1" id="KW-0812">Transmembrane</keyword>
<feature type="transmembrane region" description="Helical" evidence="1">
    <location>
        <begin position="286"/>
        <end position="307"/>
    </location>
</feature>
<organism evidence="2">
    <name type="scientific">candidate division WOR-3 bacterium</name>
    <dbReference type="NCBI Taxonomy" id="2052148"/>
    <lineage>
        <taxon>Bacteria</taxon>
        <taxon>Bacteria division WOR-3</taxon>
    </lineage>
</organism>
<dbReference type="AlphaFoldDB" id="A0A7C0VA64"/>
<sequence length="354" mass="41077">MYLYILTNPYSFNIPQTTNLYTVNRFLDRLRFSNPYFPNEWLFNVVRGIVDRRMFQFFRYTGSLLLVSLSLFLILYFLGVNWYRETWLTTEHSKKIPYIRLRFFLKRPSQLVNLLSKDWRIFIRSPNQWVQFLIIFLLLLFYVISLRRTPVYVKEVFWLTITALINTGFVAYISATLSLRFIFPAISLEGDYWWILRSAPVKPRNIYITKMIFYIALTTVISIYVIYTSNIRLTGSLIITLVTVIIGTMLTITSVILATTMGTIFVDFNEHNPAKIASGMGGLLTAVLSLGFIGLSLIIFLSPFSHYLGLLMKGISVNPWPIMRNRLILFIVISTLLDTWLVKIGVSRIGSIEG</sequence>
<accession>A0A7C0VA64</accession>
<feature type="transmembrane region" description="Helical" evidence="1">
    <location>
        <begin position="327"/>
        <end position="346"/>
    </location>
</feature>
<feature type="transmembrane region" description="Helical" evidence="1">
    <location>
        <begin position="206"/>
        <end position="227"/>
    </location>
</feature>
<keyword evidence="1" id="KW-1133">Transmembrane helix</keyword>
<proteinExistence type="predicted"/>
<comment type="caution">
    <text evidence="2">The sequence shown here is derived from an EMBL/GenBank/DDBJ whole genome shotgun (WGS) entry which is preliminary data.</text>
</comment>
<dbReference type="Pfam" id="PF16949">
    <property type="entry name" value="ABC_tran_2"/>
    <property type="match status" value="1"/>
</dbReference>
<dbReference type="EMBL" id="DQWE01000046">
    <property type="protein sequence ID" value="HDI82353.1"/>
    <property type="molecule type" value="Genomic_DNA"/>
</dbReference>
<name>A0A7C0VA64_UNCW3</name>
<evidence type="ECO:0000256" key="1">
    <source>
        <dbReference type="SAM" id="Phobius"/>
    </source>
</evidence>
<feature type="transmembrane region" description="Helical" evidence="1">
    <location>
        <begin position="156"/>
        <end position="186"/>
    </location>
</feature>
<dbReference type="Proteomes" id="UP000885847">
    <property type="component" value="Unassembled WGS sequence"/>
</dbReference>
<dbReference type="InterPro" id="IPR031599">
    <property type="entry name" value="ABC_tran_2"/>
</dbReference>
<feature type="transmembrane region" description="Helical" evidence="1">
    <location>
        <begin position="57"/>
        <end position="78"/>
    </location>
</feature>
<feature type="transmembrane region" description="Helical" evidence="1">
    <location>
        <begin position="128"/>
        <end position="144"/>
    </location>
</feature>
<keyword evidence="1" id="KW-0472">Membrane</keyword>
<protein>
    <submittedName>
        <fullName evidence="2">Uncharacterized protein</fullName>
    </submittedName>
</protein>
<feature type="transmembrane region" description="Helical" evidence="1">
    <location>
        <begin position="239"/>
        <end position="266"/>
    </location>
</feature>